<accession>H8XRB8</accession>
<dbReference type="AlphaFoldDB" id="H8XRB8"/>
<dbReference type="PROSITE" id="PS51257">
    <property type="entry name" value="PROKAR_LIPOPROTEIN"/>
    <property type="match status" value="1"/>
</dbReference>
<proteinExistence type="predicted"/>
<protein>
    <recommendedName>
        <fullName evidence="3">Lipoprotein</fullName>
    </recommendedName>
</protein>
<dbReference type="Proteomes" id="UP000007599">
    <property type="component" value="Chromosome I"/>
</dbReference>
<organism evidence="1 2">
    <name type="scientific">Flavobacterium indicum (strain DSM 17447 / CIP 109464 / GPTSA100-9)</name>
    <dbReference type="NCBI Taxonomy" id="1094466"/>
    <lineage>
        <taxon>Bacteria</taxon>
        <taxon>Pseudomonadati</taxon>
        <taxon>Bacteroidota</taxon>
        <taxon>Flavobacteriia</taxon>
        <taxon>Flavobacteriales</taxon>
        <taxon>Flavobacteriaceae</taxon>
        <taxon>Flavobacterium</taxon>
    </lineage>
</organism>
<dbReference type="Pfam" id="PF06835">
    <property type="entry name" value="LptC"/>
    <property type="match status" value="1"/>
</dbReference>
<gene>
    <name evidence="1" type="ordered locus">KQS_12220</name>
</gene>
<dbReference type="KEGG" id="fin:KQS_12220"/>
<dbReference type="Gene3D" id="2.60.450.10">
    <property type="entry name" value="Lipopolysaccharide (LPS) transport protein A like domain"/>
    <property type="match status" value="1"/>
</dbReference>
<evidence type="ECO:0000313" key="1">
    <source>
        <dbReference type="EMBL" id="CCG54352.1"/>
    </source>
</evidence>
<dbReference type="InterPro" id="IPR026265">
    <property type="entry name" value="LptC"/>
</dbReference>
<dbReference type="GO" id="GO:0015221">
    <property type="term" value="F:lipopolysaccharide transmembrane transporter activity"/>
    <property type="evidence" value="ECO:0007669"/>
    <property type="project" value="InterPro"/>
</dbReference>
<dbReference type="HOGENOM" id="CLU_098275_2_0_10"/>
<dbReference type="GO" id="GO:0005886">
    <property type="term" value="C:plasma membrane"/>
    <property type="evidence" value="ECO:0007669"/>
    <property type="project" value="InterPro"/>
</dbReference>
<dbReference type="STRING" id="1094466.KQS_12220"/>
<reference evidence="2" key="2">
    <citation type="submission" date="2012-03" db="EMBL/GenBank/DDBJ databases">
        <title>Complete genome sequence of Flavobacterium indicum GPTSA100-9T, isolated from warm spring water.</title>
        <authorList>
            <person name="Barbier P."/>
            <person name="Houel A."/>
            <person name="Loux V."/>
            <person name="Poulain J."/>
            <person name="Bernardet J.-F."/>
            <person name="Touchon M."/>
            <person name="Duchaud E."/>
        </authorList>
    </citation>
    <scope>NUCLEOTIDE SEQUENCE [LARGE SCALE GENOMIC DNA]</scope>
    <source>
        <strain evidence="2">DSM 17447 / CIP 109464 / GPTSA100-9</strain>
    </source>
</reference>
<dbReference type="EMBL" id="HE774682">
    <property type="protein sequence ID" value="CCG54352.1"/>
    <property type="molecule type" value="Genomic_DNA"/>
</dbReference>
<dbReference type="RefSeq" id="WP_014389470.1">
    <property type="nucleotide sequence ID" value="NC_017025.1"/>
</dbReference>
<evidence type="ECO:0008006" key="3">
    <source>
        <dbReference type="Google" id="ProtNLM"/>
    </source>
</evidence>
<sequence>MGRNFWILFIGMLAFVSCESNLKDVQNIYKTTFVPTGEADSINLKYTDSGKVKSKLQSLKMLDYSSAKNPFIEFPKGVLVTLYDAKNKTTTIKADKAYSYKSTQIIDLQGNVKIETYDGKILQSNQLYFDQKNEWFFTEEAFKFMDQNGSYIEGVGIDFSKDFKVFNMQNNRGEVNNVD</sequence>
<name>H8XRB8_FLAIG</name>
<dbReference type="NCBIfam" id="TIGR04409">
    <property type="entry name" value="LptC_YrbK"/>
    <property type="match status" value="1"/>
</dbReference>
<dbReference type="eggNOG" id="COG3117">
    <property type="taxonomic scope" value="Bacteria"/>
</dbReference>
<dbReference type="InterPro" id="IPR010664">
    <property type="entry name" value="LipoPS_assembly_LptC-rel"/>
</dbReference>
<dbReference type="PATRIC" id="fig|1094466.5.peg.2388"/>
<keyword evidence="2" id="KW-1185">Reference proteome</keyword>
<reference evidence="1 2" key="1">
    <citation type="journal article" date="2012" name="J. Bacteriol.">
        <title>Complete Genome Sequence of Flavobacterium indicum GPSTA100-9T, Isolated from Warm Spring Water.</title>
        <authorList>
            <person name="Barbier P."/>
            <person name="Houel A."/>
            <person name="Loux V."/>
            <person name="Poulain J."/>
            <person name="Bernardet J.F."/>
            <person name="Touchon M."/>
            <person name="Duchaud E."/>
        </authorList>
    </citation>
    <scope>NUCLEOTIDE SEQUENCE [LARGE SCALE GENOMIC DNA]</scope>
    <source>
        <strain evidence="2">DSM 17447 / CIP 109464 / GPTSA100-9</strain>
    </source>
</reference>
<evidence type="ECO:0000313" key="2">
    <source>
        <dbReference type="Proteomes" id="UP000007599"/>
    </source>
</evidence>